<feature type="transmembrane region" description="Helical" evidence="2">
    <location>
        <begin position="196"/>
        <end position="217"/>
    </location>
</feature>
<feature type="transmembrane region" description="Helical" evidence="2">
    <location>
        <begin position="165"/>
        <end position="184"/>
    </location>
</feature>
<evidence type="ECO:0000256" key="2">
    <source>
        <dbReference type="SAM" id="Phobius"/>
    </source>
</evidence>
<feature type="region of interest" description="Disordered" evidence="1">
    <location>
        <begin position="1"/>
        <end position="95"/>
    </location>
</feature>
<dbReference type="Proteomes" id="UP000235034">
    <property type="component" value="Unassembled WGS sequence"/>
</dbReference>
<evidence type="ECO:0000256" key="1">
    <source>
        <dbReference type="SAM" id="MobiDB-lite"/>
    </source>
</evidence>
<evidence type="ECO:0000313" key="4">
    <source>
        <dbReference type="Proteomes" id="UP000235034"/>
    </source>
</evidence>
<keyword evidence="2" id="KW-0812">Transmembrane</keyword>
<feature type="compositionally biased region" description="Low complexity" evidence="1">
    <location>
        <begin position="42"/>
        <end position="86"/>
    </location>
</feature>
<feature type="transmembrane region" description="Helical" evidence="2">
    <location>
        <begin position="113"/>
        <end position="145"/>
    </location>
</feature>
<accession>A0A2N5J3L2</accession>
<reference evidence="3 4" key="1">
    <citation type="submission" date="2017-07" db="EMBL/GenBank/DDBJ databases">
        <title>Bifidobacterium novel species.</title>
        <authorList>
            <person name="Lugli G.A."/>
            <person name="Milani C."/>
            <person name="Duranti S."/>
            <person name="Mangifesta M."/>
        </authorList>
    </citation>
    <scope>NUCLEOTIDE SEQUENCE [LARGE SCALE GENOMIC DNA]</scope>
    <source>
        <strain evidence="3 4">77</strain>
    </source>
</reference>
<evidence type="ECO:0000313" key="3">
    <source>
        <dbReference type="EMBL" id="PLS28820.1"/>
    </source>
</evidence>
<keyword evidence="2" id="KW-0472">Membrane</keyword>
<name>A0A2N5J3L2_9BIFI</name>
<sequence length="311" mass="32764">MNGSRDEAQIPFDQGLSNGESWDGASSGMTSAYAGDDSANITDPTDTSGTGGTTTATTTTIDTAKPGPEATPATDAAPAETTAARHAAPKTPGPFQIAQNDPVPIRILKRIGYVVFAVVKGIGIALMAILGYPLALMAVMLPFMLPFMMSDTNGSYDANAMDLRLGVAVLYLVAGLIVIIVTMVRRRRNGTSGKIILAMALAVVAFGYGAVNTASYATAIIAGPKTMAVDRPTVTRETKSSDDGDYQVCAWRFTQDLSFDAGSCEDDGSVSANNRIAQDLLRTHSDHVVLRYYDTISGPIYVGLEDDPNYS</sequence>
<dbReference type="EMBL" id="NMWT01000012">
    <property type="protein sequence ID" value="PLS28820.1"/>
    <property type="molecule type" value="Genomic_DNA"/>
</dbReference>
<comment type="caution">
    <text evidence="3">The sequence shown here is derived from an EMBL/GenBank/DDBJ whole genome shotgun (WGS) entry which is preliminary data.</text>
</comment>
<proteinExistence type="predicted"/>
<keyword evidence="2" id="KW-1133">Transmembrane helix</keyword>
<keyword evidence="4" id="KW-1185">Reference proteome</keyword>
<dbReference type="AlphaFoldDB" id="A0A2N5J3L2"/>
<organism evidence="3 4">
    <name type="scientific">Bifidobacterium parmae</name>
    <dbReference type="NCBI Taxonomy" id="361854"/>
    <lineage>
        <taxon>Bacteria</taxon>
        <taxon>Bacillati</taxon>
        <taxon>Actinomycetota</taxon>
        <taxon>Actinomycetes</taxon>
        <taxon>Bifidobacteriales</taxon>
        <taxon>Bifidobacteriaceae</taxon>
        <taxon>Bifidobacterium</taxon>
    </lineage>
</organism>
<protein>
    <submittedName>
        <fullName evidence="3">Uncharacterized protein</fullName>
    </submittedName>
</protein>
<gene>
    <name evidence="3" type="ORF">Uis4E_1055</name>
</gene>